<reference evidence="2 3" key="1">
    <citation type="journal article" date="2015" name="Nature">
        <title>rRNA introns, odd ribosomes, and small enigmatic genomes across a large radiation of phyla.</title>
        <authorList>
            <person name="Brown C.T."/>
            <person name="Hug L.A."/>
            <person name="Thomas B.C."/>
            <person name="Sharon I."/>
            <person name="Castelle C.J."/>
            <person name="Singh A."/>
            <person name="Wilkins M.J."/>
            <person name="Williams K.H."/>
            <person name="Banfield J.F."/>
        </authorList>
    </citation>
    <scope>NUCLEOTIDE SEQUENCE [LARGE SCALE GENOMIC DNA]</scope>
</reference>
<comment type="caution">
    <text evidence="2">The sequence shown here is derived from an EMBL/GenBank/DDBJ whole genome shotgun (WGS) entry which is preliminary data.</text>
</comment>
<evidence type="ECO:0000259" key="1">
    <source>
        <dbReference type="Pfam" id="PF13482"/>
    </source>
</evidence>
<dbReference type="Gene3D" id="3.90.320.10">
    <property type="match status" value="1"/>
</dbReference>
<dbReference type="Proteomes" id="UP000034107">
    <property type="component" value="Unassembled WGS sequence"/>
</dbReference>
<organism evidence="2 3">
    <name type="scientific">Candidatus Nomurabacteria bacterium GW2011_GWA1_46_11</name>
    <dbReference type="NCBI Taxonomy" id="1618732"/>
    <lineage>
        <taxon>Bacteria</taxon>
        <taxon>Candidatus Nomuraibacteriota</taxon>
    </lineage>
</organism>
<dbReference type="InterPro" id="IPR019993">
    <property type="entry name" value="RecB_nuclease_TM0106_put"/>
</dbReference>
<evidence type="ECO:0000313" key="2">
    <source>
        <dbReference type="EMBL" id="KKU21818.1"/>
    </source>
</evidence>
<dbReference type="EMBL" id="LCLS01000011">
    <property type="protein sequence ID" value="KKU21818.1"/>
    <property type="molecule type" value="Genomic_DNA"/>
</dbReference>
<accession>A0A0G1QVI4</accession>
<protein>
    <recommendedName>
        <fullName evidence="1">YprB ribonuclease H-like domain-containing protein</fullName>
    </recommendedName>
</protein>
<gene>
    <name evidence="2" type="ORF">UX31_C0011G0010</name>
</gene>
<dbReference type="NCBIfam" id="TIGR03491">
    <property type="entry name" value="TM0106 family RecB-like putative nuclease"/>
    <property type="match status" value="1"/>
</dbReference>
<dbReference type="Pfam" id="PF13482">
    <property type="entry name" value="RNase_H_2"/>
    <property type="match status" value="1"/>
</dbReference>
<proteinExistence type="predicted"/>
<dbReference type="SUPFAM" id="SSF53098">
    <property type="entry name" value="Ribonuclease H-like"/>
    <property type="match status" value="1"/>
</dbReference>
<feature type="domain" description="YprB ribonuclease H-like" evidence="1">
    <location>
        <begin position="299"/>
        <end position="487"/>
    </location>
</feature>
<name>A0A0G1QVI4_9BACT</name>
<evidence type="ECO:0000313" key="3">
    <source>
        <dbReference type="Proteomes" id="UP000034107"/>
    </source>
</evidence>
<dbReference type="InterPro" id="IPR012337">
    <property type="entry name" value="RNaseH-like_sf"/>
</dbReference>
<dbReference type="AlphaFoldDB" id="A0A0G1QVI4"/>
<dbReference type="InterPro" id="IPR038720">
    <property type="entry name" value="YprB_RNase_H-like_dom"/>
</dbReference>
<dbReference type="InterPro" id="IPR011604">
    <property type="entry name" value="PDDEXK-like_dom_sf"/>
</dbReference>
<sequence>MKESSAEPKLYGDYFYKFFQCPHWIWYDIYGNKEYKREVPPLLDLIYKGKMFDAEKGLAVHKKFEQINPELLKDLDEAFLATLELMKQGKNIYHGVLMSEDWVGLPDLLEAREGPSSLGDHYYVVYDAQNSLELRDEYKFQLIFYSLILERIQAVRPKEAYVVDPQGNERSFLIDEFIDQFHLTRQQIEKILNGEKPAPFLKAGCKRTPWYSLCVSETQGCSDISLIYRISQADQRRLYEIGIKTIDDMVAADTEDLRTQLEDWPFDKIVRFSNQAKVLTTGQPLIVRKPSFPKMRYEVYFDIESDPLTDVDYLLGFLVKDTKTGDINYKYFLAEDKEHEAEAWRKFLEYLAELEDFVIYHYAFYERQVFDRLADRYGAPASLIEKFRENTIDLHVKLVDTAVLPIYFYSLKDVGAYLNYKWDDPHAGGAESVLWYKDWSRLRGEVEDPRFLEEKSGLQKRADEILKKILRYNEDDVRATMAIKDWLAEQKPHKDRERESLD</sequence>